<proteinExistence type="inferred from homology"/>
<dbReference type="InterPro" id="IPR001910">
    <property type="entry name" value="Inosine/uridine_hydrolase_dom"/>
</dbReference>
<dbReference type="SUPFAM" id="SSF53590">
    <property type="entry name" value="Nucleoside hydrolase"/>
    <property type="match status" value="1"/>
</dbReference>
<dbReference type="GO" id="GO:0005829">
    <property type="term" value="C:cytosol"/>
    <property type="evidence" value="ECO:0007669"/>
    <property type="project" value="TreeGrafter"/>
</dbReference>
<protein>
    <submittedName>
        <fullName evidence="6">Nucleoside hydrolase</fullName>
    </submittedName>
</protein>
<dbReference type="Proteomes" id="UP000313359">
    <property type="component" value="Unassembled WGS sequence"/>
</dbReference>
<keyword evidence="3" id="KW-0326">Glycosidase</keyword>
<evidence type="ECO:0000313" key="6">
    <source>
        <dbReference type="EMBL" id="RPD59891.1"/>
    </source>
</evidence>
<dbReference type="EMBL" id="ML122268">
    <property type="protein sequence ID" value="RPD59891.1"/>
    <property type="molecule type" value="Genomic_DNA"/>
</dbReference>
<comment type="similarity">
    <text evidence="1">Belongs to the IUNH family.</text>
</comment>
<dbReference type="PANTHER" id="PTHR12304">
    <property type="entry name" value="INOSINE-URIDINE PREFERRING NUCLEOSIDE HYDROLASE"/>
    <property type="match status" value="1"/>
</dbReference>
<feature type="compositionally biased region" description="Low complexity" evidence="4">
    <location>
        <begin position="405"/>
        <end position="418"/>
    </location>
</feature>
<organism evidence="6 7">
    <name type="scientific">Lentinus tigrinus ALCF2SS1-6</name>
    <dbReference type="NCBI Taxonomy" id="1328759"/>
    <lineage>
        <taxon>Eukaryota</taxon>
        <taxon>Fungi</taxon>
        <taxon>Dikarya</taxon>
        <taxon>Basidiomycota</taxon>
        <taxon>Agaricomycotina</taxon>
        <taxon>Agaricomycetes</taxon>
        <taxon>Polyporales</taxon>
        <taxon>Polyporaceae</taxon>
        <taxon>Lentinus</taxon>
    </lineage>
</organism>
<dbReference type="InterPro" id="IPR023186">
    <property type="entry name" value="IUNH"/>
</dbReference>
<accession>A0A5C2S852</accession>
<evidence type="ECO:0000313" key="7">
    <source>
        <dbReference type="Proteomes" id="UP000313359"/>
    </source>
</evidence>
<dbReference type="STRING" id="1328759.A0A5C2S852"/>
<keyword evidence="2 6" id="KW-0378">Hydrolase</keyword>
<dbReference type="AlphaFoldDB" id="A0A5C2S852"/>
<evidence type="ECO:0000256" key="1">
    <source>
        <dbReference type="ARBA" id="ARBA00009176"/>
    </source>
</evidence>
<reference evidence="6" key="1">
    <citation type="journal article" date="2018" name="Genome Biol. Evol.">
        <title>Genomics and development of Lentinus tigrinus, a white-rot wood-decaying mushroom with dimorphic fruiting bodies.</title>
        <authorList>
            <person name="Wu B."/>
            <person name="Xu Z."/>
            <person name="Knudson A."/>
            <person name="Carlson A."/>
            <person name="Chen N."/>
            <person name="Kovaka S."/>
            <person name="LaButti K."/>
            <person name="Lipzen A."/>
            <person name="Pennachio C."/>
            <person name="Riley R."/>
            <person name="Schakwitz W."/>
            <person name="Umezawa K."/>
            <person name="Ohm R.A."/>
            <person name="Grigoriev I.V."/>
            <person name="Nagy L.G."/>
            <person name="Gibbons J."/>
            <person name="Hibbett D."/>
        </authorList>
    </citation>
    <scope>NUCLEOTIDE SEQUENCE [LARGE SCALE GENOMIC DNA]</scope>
    <source>
        <strain evidence="6">ALCF2SS1-6</strain>
    </source>
</reference>
<gene>
    <name evidence="6" type="ORF">L227DRAFT_575895</name>
</gene>
<feature type="region of interest" description="Disordered" evidence="4">
    <location>
        <begin position="399"/>
        <end position="431"/>
    </location>
</feature>
<keyword evidence="7" id="KW-1185">Reference proteome</keyword>
<evidence type="ECO:0000259" key="5">
    <source>
        <dbReference type="Pfam" id="PF01156"/>
    </source>
</evidence>
<dbReference type="Pfam" id="PF01156">
    <property type="entry name" value="IU_nuc_hydro"/>
    <property type="match status" value="1"/>
</dbReference>
<dbReference type="GO" id="GO:0006152">
    <property type="term" value="P:purine nucleoside catabolic process"/>
    <property type="evidence" value="ECO:0007669"/>
    <property type="project" value="TreeGrafter"/>
</dbReference>
<dbReference type="PANTHER" id="PTHR12304:SF56">
    <property type="entry name" value="HYDROLASE, PUTATIVE (AFU_ORTHOLOGUE AFUA_1G11790)-RELATED"/>
    <property type="match status" value="1"/>
</dbReference>
<dbReference type="InterPro" id="IPR036452">
    <property type="entry name" value="Ribo_hydro-like"/>
</dbReference>
<feature type="domain" description="Inosine/uridine-preferring nucleoside hydrolase" evidence="5">
    <location>
        <begin position="11"/>
        <end position="363"/>
    </location>
</feature>
<evidence type="ECO:0000256" key="4">
    <source>
        <dbReference type="SAM" id="MobiDB-lite"/>
    </source>
</evidence>
<evidence type="ECO:0000256" key="3">
    <source>
        <dbReference type="ARBA" id="ARBA00023295"/>
    </source>
</evidence>
<name>A0A5C2S852_9APHY</name>
<evidence type="ECO:0000256" key="2">
    <source>
        <dbReference type="ARBA" id="ARBA00022801"/>
    </source>
</evidence>
<dbReference type="Gene3D" id="3.90.245.10">
    <property type="entry name" value="Ribonucleoside hydrolase-like"/>
    <property type="match status" value="1"/>
</dbReference>
<dbReference type="OrthoDB" id="5783963at2759"/>
<sequence length="454" mass="48987">MSDTTPSKVPVIIDTDPGVDDTLALLLALASPELEVLAIIISFGNTDARSSFVNILKTYQAVARHIQRHPEDATRFPNFSQQRKTILAVGEDGPLEGDLHSAEYFHGRDGLAGITERHPDLNVDDEWPSEHPQLELSTRPGVDVALDLLKSEPERSITYIALGPLTNLGKMLRLDGNAVRDRIGRVVCMGGALDVPGNTSPVAEFNFFADPYAVKELLLQSDPGHGMPLDRFLLLPLDITTPHELPFPTYKTAVDHAFESTATPSRADGKPPLVHFTSAFLERTREIMVEFGKDAMELHDIAAVWCAIANPPVGGSVQTAAGAIPVLQDGWKASLRKFEVERTGELTRGMLVVDRRDDAGAYAPGVNRAEVQAELERHHFKHAGAYESTAVPAQVEVEAPPTIPGHPQGQGPAATQGGSNSDLMHGGGVPCITQTPGPAALLQLLLERVWGVKL</sequence>
<dbReference type="GO" id="GO:0008477">
    <property type="term" value="F:purine nucleosidase activity"/>
    <property type="evidence" value="ECO:0007669"/>
    <property type="project" value="TreeGrafter"/>
</dbReference>